<organism evidence="2 3">
    <name type="scientific">Aquatica leii</name>
    <dbReference type="NCBI Taxonomy" id="1421715"/>
    <lineage>
        <taxon>Eukaryota</taxon>
        <taxon>Metazoa</taxon>
        <taxon>Ecdysozoa</taxon>
        <taxon>Arthropoda</taxon>
        <taxon>Hexapoda</taxon>
        <taxon>Insecta</taxon>
        <taxon>Pterygota</taxon>
        <taxon>Neoptera</taxon>
        <taxon>Endopterygota</taxon>
        <taxon>Coleoptera</taxon>
        <taxon>Polyphaga</taxon>
        <taxon>Elateriformia</taxon>
        <taxon>Elateroidea</taxon>
        <taxon>Lampyridae</taxon>
        <taxon>Luciolinae</taxon>
        <taxon>Aquatica</taxon>
    </lineage>
</organism>
<gene>
    <name evidence="2" type="ORF">RN001_006126</name>
</gene>
<reference evidence="3" key="1">
    <citation type="submission" date="2023-01" db="EMBL/GenBank/DDBJ databases">
        <title>Key to firefly adult light organ development and bioluminescence: homeobox transcription factors regulate luciferase expression and transportation to peroxisome.</title>
        <authorList>
            <person name="Fu X."/>
        </authorList>
    </citation>
    <scope>NUCLEOTIDE SEQUENCE [LARGE SCALE GENOMIC DNA]</scope>
</reference>
<feature type="signal peptide" evidence="1">
    <location>
        <begin position="1"/>
        <end position="19"/>
    </location>
</feature>
<accession>A0AAN7PCV3</accession>
<dbReference type="Proteomes" id="UP001353858">
    <property type="component" value="Unassembled WGS sequence"/>
</dbReference>
<proteinExistence type="predicted"/>
<dbReference type="AlphaFoldDB" id="A0AAN7PCV3"/>
<comment type="caution">
    <text evidence="2">The sequence shown here is derived from an EMBL/GenBank/DDBJ whole genome shotgun (WGS) entry which is preliminary data.</text>
</comment>
<evidence type="ECO:0000313" key="2">
    <source>
        <dbReference type="EMBL" id="KAK4882807.1"/>
    </source>
</evidence>
<dbReference type="EMBL" id="JARPUR010000002">
    <property type="protein sequence ID" value="KAK4882807.1"/>
    <property type="molecule type" value="Genomic_DNA"/>
</dbReference>
<feature type="chain" id="PRO_5042943808" evidence="1">
    <location>
        <begin position="20"/>
        <end position="185"/>
    </location>
</feature>
<sequence>MFRLIFTLYLTFFIYVLLAAPVDENSDLDEIAYEIENTVKNKTEIYYVDNDSVNKTKGYVENIIGKIKKSGNSTINSINKLKNKLLETSRHVKNIAKAKVTNTYDNVIEKTSIYFEIVDTEVRNFLHDVKPNVKKIENSIGDMFSTVTDSVGGIFDKFKCTHATKITHQIGIIGSCYVTEDPGSS</sequence>
<keyword evidence="1" id="KW-0732">Signal</keyword>
<keyword evidence="3" id="KW-1185">Reference proteome</keyword>
<evidence type="ECO:0000256" key="1">
    <source>
        <dbReference type="SAM" id="SignalP"/>
    </source>
</evidence>
<protein>
    <submittedName>
        <fullName evidence="2">Uncharacterized protein</fullName>
    </submittedName>
</protein>
<name>A0AAN7PCV3_9COLE</name>
<evidence type="ECO:0000313" key="3">
    <source>
        <dbReference type="Proteomes" id="UP001353858"/>
    </source>
</evidence>